<reference evidence="2 3" key="1">
    <citation type="submission" date="2019-02" db="EMBL/GenBank/DDBJ databases">
        <title>Genome sequencing of the rare red list fungi Dentipellis fragilis.</title>
        <authorList>
            <person name="Buettner E."/>
            <person name="Kellner H."/>
        </authorList>
    </citation>
    <scope>NUCLEOTIDE SEQUENCE [LARGE SCALE GENOMIC DNA]</scope>
    <source>
        <strain evidence="2 3">DSM 105465</strain>
    </source>
</reference>
<dbReference type="EMBL" id="SEOQ01000291">
    <property type="protein sequence ID" value="TFY65966.1"/>
    <property type="molecule type" value="Genomic_DNA"/>
</dbReference>
<name>A0A4Y9YTS7_9AGAM</name>
<evidence type="ECO:0000256" key="1">
    <source>
        <dbReference type="SAM" id="Coils"/>
    </source>
</evidence>
<dbReference type="AlphaFoldDB" id="A0A4Y9YTS7"/>
<keyword evidence="1" id="KW-0175">Coiled coil</keyword>
<evidence type="ECO:0000313" key="2">
    <source>
        <dbReference type="EMBL" id="TFY65966.1"/>
    </source>
</evidence>
<feature type="coiled-coil region" evidence="1">
    <location>
        <begin position="242"/>
        <end position="269"/>
    </location>
</feature>
<protein>
    <submittedName>
        <fullName evidence="2">Uncharacterized protein</fullName>
    </submittedName>
</protein>
<proteinExistence type="predicted"/>
<gene>
    <name evidence="2" type="ORF">EVG20_g5129</name>
</gene>
<dbReference type="Proteomes" id="UP000298327">
    <property type="component" value="Unassembled WGS sequence"/>
</dbReference>
<organism evidence="2 3">
    <name type="scientific">Dentipellis fragilis</name>
    <dbReference type="NCBI Taxonomy" id="205917"/>
    <lineage>
        <taxon>Eukaryota</taxon>
        <taxon>Fungi</taxon>
        <taxon>Dikarya</taxon>
        <taxon>Basidiomycota</taxon>
        <taxon>Agaricomycotina</taxon>
        <taxon>Agaricomycetes</taxon>
        <taxon>Russulales</taxon>
        <taxon>Hericiaceae</taxon>
        <taxon>Dentipellis</taxon>
    </lineage>
</organism>
<dbReference type="OrthoDB" id="10455831at2759"/>
<evidence type="ECO:0000313" key="3">
    <source>
        <dbReference type="Proteomes" id="UP000298327"/>
    </source>
</evidence>
<sequence>MTLRLPSSNDMPPLQEQLGRIPIGSHTSEEMHSSCGVPYLASHMPQALSAITSSTPHASRRDVLLPYDVVLDLAAISSQMLPNGQALPDETCITPHSSPTIDYGQRTCTNMPTSSVSSLGPPPTFQHSSWPLSPPGEAITQMLTAQEAPEAPTTSTKPQDGLWKGKKHKAQTSALSSPIPDNQLIGDLRRTMSAQVSLKGRERERDLIALLRFTVLGERTTYTTRCNGIKQADVTHKKHRVLRAAIDKIDELQKRVDALDALVKDQRLDLESKEGIIFSLQMKLASLQRTY</sequence>
<accession>A0A4Y9YTS7</accession>
<comment type="caution">
    <text evidence="2">The sequence shown here is derived from an EMBL/GenBank/DDBJ whole genome shotgun (WGS) entry which is preliminary data.</text>
</comment>
<keyword evidence="3" id="KW-1185">Reference proteome</keyword>